<evidence type="ECO:0000313" key="1">
    <source>
        <dbReference type="EMBL" id="KAJ8420020.1"/>
    </source>
</evidence>
<evidence type="ECO:0000313" key="2">
    <source>
        <dbReference type="Proteomes" id="UP001153076"/>
    </source>
</evidence>
<comment type="caution">
    <text evidence="1">The sequence shown here is derived from an EMBL/GenBank/DDBJ whole genome shotgun (WGS) entry which is preliminary data.</text>
</comment>
<keyword evidence="2" id="KW-1185">Reference proteome</keyword>
<dbReference type="AlphaFoldDB" id="A0A9Q1JJ36"/>
<sequence>MSFGAPKIGKKHDGNLDRGDHGDEFKRDFIIYEHVNWEIHKHGQLHLSKAINKLITIPVEASSVSIPSVDRIQVDHPLHTKGKIAGMTNHTGILILFLSRREVLFENDVEEDDLKFWLNQEEMMSMAAATEHLERILLDAWFKVVDDEKTLSAEFNAFIRYMYKTLHPQSCRIKEFVIEYLEPSWQDEVNVHDYSIFLMHHMESYQGQHSSCWDAGFGKENKLLRPMYCAQILMHPINKFRMTMSETAKKYFQEEQ</sequence>
<dbReference type="Proteomes" id="UP001153076">
    <property type="component" value="Unassembled WGS sequence"/>
</dbReference>
<proteinExistence type="predicted"/>
<dbReference type="OrthoDB" id="1746513at2759"/>
<reference evidence="1" key="1">
    <citation type="submission" date="2022-04" db="EMBL/GenBank/DDBJ databases">
        <title>Carnegiea gigantea Genome sequencing and assembly v2.</title>
        <authorList>
            <person name="Copetti D."/>
            <person name="Sanderson M.J."/>
            <person name="Burquez A."/>
            <person name="Wojciechowski M.F."/>
        </authorList>
    </citation>
    <scope>NUCLEOTIDE SEQUENCE</scope>
    <source>
        <strain evidence="1">SGP5-SGP5p</strain>
        <tissue evidence="1">Aerial part</tissue>
    </source>
</reference>
<name>A0A9Q1JJ36_9CARY</name>
<accession>A0A9Q1JJ36</accession>
<gene>
    <name evidence="1" type="ORF">Cgig2_033931</name>
</gene>
<protein>
    <submittedName>
        <fullName evidence="1">Uncharacterized protein</fullName>
    </submittedName>
</protein>
<organism evidence="1 2">
    <name type="scientific">Carnegiea gigantea</name>
    <dbReference type="NCBI Taxonomy" id="171969"/>
    <lineage>
        <taxon>Eukaryota</taxon>
        <taxon>Viridiplantae</taxon>
        <taxon>Streptophyta</taxon>
        <taxon>Embryophyta</taxon>
        <taxon>Tracheophyta</taxon>
        <taxon>Spermatophyta</taxon>
        <taxon>Magnoliopsida</taxon>
        <taxon>eudicotyledons</taxon>
        <taxon>Gunneridae</taxon>
        <taxon>Pentapetalae</taxon>
        <taxon>Caryophyllales</taxon>
        <taxon>Cactineae</taxon>
        <taxon>Cactaceae</taxon>
        <taxon>Cactoideae</taxon>
        <taxon>Echinocereeae</taxon>
        <taxon>Carnegiea</taxon>
    </lineage>
</organism>
<dbReference type="EMBL" id="JAKOGI010003993">
    <property type="protein sequence ID" value="KAJ8420020.1"/>
    <property type="molecule type" value="Genomic_DNA"/>
</dbReference>